<dbReference type="EMBL" id="CP140152">
    <property type="protein sequence ID" value="WQH06720.1"/>
    <property type="molecule type" value="Genomic_DNA"/>
</dbReference>
<dbReference type="Proteomes" id="UP001326110">
    <property type="component" value="Chromosome"/>
</dbReference>
<feature type="transmembrane region" description="Helical" evidence="5">
    <location>
        <begin position="40"/>
        <end position="60"/>
    </location>
</feature>
<dbReference type="GeneID" id="43166543"/>
<feature type="compositionally biased region" description="Polar residues" evidence="4">
    <location>
        <begin position="221"/>
        <end position="236"/>
    </location>
</feature>
<evidence type="ECO:0000313" key="6">
    <source>
        <dbReference type="EMBL" id="WQH06720.1"/>
    </source>
</evidence>
<dbReference type="SMART" id="SM00028">
    <property type="entry name" value="TPR"/>
    <property type="match status" value="2"/>
</dbReference>
<protein>
    <submittedName>
        <fullName evidence="6">Tetratricopeptide repeat protein</fullName>
    </submittedName>
</protein>
<keyword evidence="1" id="KW-0677">Repeat</keyword>
<feature type="compositionally biased region" description="Low complexity" evidence="4">
    <location>
        <begin position="174"/>
        <end position="208"/>
    </location>
</feature>
<dbReference type="PANTHER" id="PTHR44943:SF8">
    <property type="entry name" value="TPR REPEAT-CONTAINING PROTEIN MJ0263"/>
    <property type="match status" value="1"/>
</dbReference>
<accession>A0ABZ0Y3X3</accession>
<dbReference type="InterPro" id="IPR011990">
    <property type="entry name" value="TPR-like_helical_dom_sf"/>
</dbReference>
<evidence type="ECO:0000313" key="7">
    <source>
        <dbReference type="Proteomes" id="UP001326110"/>
    </source>
</evidence>
<feature type="repeat" description="TPR" evidence="3">
    <location>
        <begin position="234"/>
        <end position="267"/>
    </location>
</feature>
<keyword evidence="5" id="KW-1133">Transmembrane helix</keyword>
<keyword evidence="5" id="KW-0812">Transmembrane</keyword>
<dbReference type="Gene3D" id="1.25.40.10">
    <property type="entry name" value="Tetratricopeptide repeat domain"/>
    <property type="match status" value="2"/>
</dbReference>
<keyword evidence="2 3" id="KW-0802">TPR repeat</keyword>
<name>A0ABZ0Y3X3_9BURK</name>
<feature type="region of interest" description="Disordered" evidence="4">
    <location>
        <begin position="82"/>
        <end position="123"/>
    </location>
</feature>
<dbReference type="SUPFAM" id="SSF48452">
    <property type="entry name" value="TPR-like"/>
    <property type="match status" value="1"/>
</dbReference>
<feature type="region of interest" description="Disordered" evidence="4">
    <location>
        <begin position="140"/>
        <end position="159"/>
    </location>
</feature>
<evidence type="ECO:0000256" key="3">
    <source>
        <dbReference type="PROSITE-ProRule" id="PRU00339"/>
    </source>
</evidence>
<dbReference type="PROSITE" id="PS50005">
    <property type="entry name" value="TPR"/>
    <property type="match status" value="1"/>
</dbReference>
<feature type="region of interest" description="Disordered" evidence="4">
    <location>
        <begin position="174"/>
        <end position="237"/>
    </location>
</feature>
<keyword evidence="7" id="KW-1185">Reference proteome</keyword>
<proteinExistence type="predicted"/>
<evidence type="ECO:0000256" key="2">
    <source>
        <dbReference type="ARBA" id="ARBA00022803"/>
    </source>
</evidence>
<dbReference type="InterPro" id="IPR051685">
    <property type="entry name" value="Ycf3/AcsC/BcsC/TPR_MFPF"/>
</dbReference>
<organism evidence="6 7">
    <name type="scientific">Duganella zoogloeoides</name>
    <dbReference type="NCBI Taxonomy" id="75659"/>
    <lineage>
        <taxon>Bacteria</taxon>
        <taxon>Pseudomonadati</taxon>
        <taxon>Pseudomonadota</taxon>
        <taxon>Betaproteobacteria</taxon>
        <taxon>Burkholderiales</taxon>
        <taxon>Oxalobacteraceae</taxon>
        <taxon>Telluria group</taxon>
        <taxon>Duganella</taxon>
    </lineage>
</organism>
<evidence type="ECO:0000256" key="1">
    <source>
        <dbReference type="ARBA" id="ARBA00022737"/>
    </source>
</evidence>
<dbReference type="PANTHER" id="PTHR44943">
    <property type="entry name" value="CELLULOSE SYNTHASE OPERON PROTEIN C"/>
    <property type="match status" value="1"/>
</dbReference>
<evidence type="ECO:0000256" key="5">
    <source>
        <dbReference type="SAM" id="Phobius"/>
    </source>
</evidence>
<reference evidence="6 7" key="1">
    <citation type="submission" date="2023-11" db="EMBL/GenBank/DDBJ databases">
        <title>MicrobeMod: A computational toolkit for identifying prokaryotic methylation and restriction-modification with nanopore sequencing.</title>
        <authorList>
            <person name="Crits-Christoph A."/>
            <person name="Kang S.C."/>
            <person name="Lee H."/>
            <person name="Ostrov N."/>
        </authorList>
    </citation>
    <scope>NUCLEOTIDE SEQUENCE [LARGE SCALE GENOMIC DNA]</scope>
    <source>
        <strain evidence="6 7">ATCC 25935</strain>
    </source>
</reference>
<dbReference type="Pfam" id="PF14559">
    <property type="entry name" value="TPR_19"/>
    <property type="match status" value="1"/>
</dbReference>
<gene>
    <name evidence="6" type="ORF">SR858_10460</name>
</gene>
<keyword evidence="5" id="KW-0472">Membrane</keyword>
<dbReference type="InterPro" id="IPR019734">
    <property type="entry name" value="TPR_rpt"/>
</dbReference>
<sequence length="417" mass="42826">MSLINKMLQDLDARGGAREEDMQQRELKAVPLPERERRPLVYAGAGVAVVVAAIAGWYGWKFAHRPAPGPVPVMAAPPTASPALASTPTPTQAAGPAAVPVGTSPDGSVVTPAATSPATAAVNSTATPAATSTGTAAAASTGTAAGTSNPVTAGAPSTAAPAIPASAAATAAPPSAQAGSAAPARAAATPSATAAATRRAAAADAGTPRQPRQGVAHADGSATTKPELTPKQLSENTYRRGLASLQDGRLNAAMADLDRALEIDPRNDAARQTYVSLLLENRRPDDAIRQLRLALGIDPRQPGLAMVLARLQLERGGPALETLMTTLPYAAANADYQGFLAGVLQRAQRHAEAAQYYQAALKLAPLNGVWWMGLGISLQADQHKAEAREAFTRARTGNGITPELLAFIDRRLDQLSR</sequence>
<dbReference type="RefSeq" id="WP_040377534.1">
    <property type="nucleotide sequence ID" value="NZ_CP140152.1"/>
</dbReference>
<evidence type="ECO:0000256" key="4">
    <source>
        <dbReference type="SAM" id="MobiDB-lite"/>
    </source>
</evidence>